<comment type="caution">
    <text evidence="14">Lacks conserved residue(s) required for the propagation of feature annotation.</text>
</comment>
<evidence type="ECO:0000256" key="8">
    <source>
        <dbReference type="ARBA" id="ARBA00023053"/>
    </source>
</evidence>
<gene>
    <name evidence="15" type="ORF">ACFODX_02155</name>
</gene>
<dbReference type="PANTHER" id="PTHR48086">
    <property type="entry name" value="SODIUM/PROLINE SYMPORTER-RELATED"/>
    <property type="match status" value="1"/>
</dbReference>
<comment type="caution">
    <text evidence="15">The sequence shown here is derived from an EMBL/GenBank/DDBJ whole genome shotgun (WGS) entry which is preliminary data.</text>
</comment>
<feature type="transmembrane region" description="Helical" evidence="14">
    <location>
        <begin position="232"/>
        <end position="252"/>
    </location>
</feature>
<organism evidence="15 16">
    <name type="scientific">Cellvibrio fontiphilus</name>
    <dbReference type="NCBI Taxonomy" id="1815559"/>
    <lineage>
        <taxon>Bacteria</taxon>
        <taxon>Pseudomonadati</taxon>
        <taxon>Pseudomonadota</taxon>
        <taxon>Gammaproteobacteria</taxon>
        <taxon>Cellvibrionales</taxon>
        <taxon>Cellvibrionaceae</taxon>
        <taxon>Cellvibrio</taxon>
    </lineage>
</organism>
<keyword evidence="10 14" id="KW-0472">Membrane</keyword>
<dbReference type="InterPro" id="IPR038377">
    <property type="entry name" value="Na/Glc_symporter_sf"/>
</dbReference>
<feature type="transmembrane region" description="Helical" evidence="14">
    <location>
        <begin position="446"/>
        <end position="467"/>
    </location>
</feature>
<dbReference type="InterPro" id="IPR011851">
    <property type="entry name" value="Na/Pro_symporter"/>
</dbReference>
<comment type="subcellular location">
    <subcellularLocation>
        <location evidence="14">Cell inner membrane</location>
        <topology evidence="14">Multi-pass membrane protein</topology>
    </subcellularLocation>
    <subcellularLocation>
        <location evidence="1">Cell membrane</location>
        <topology evidence="1">Multi-pass membrane protein</topology>
    </subcellularLocation>
</comment>
<protein>
    <recommendedName>
        <fullName evidence="14">Sodium/proline symporter</fullName>
    </recommendedName>
    <alternativeName>
        <fullName evidence="14">Proline permease</fullName>
    </alternativeName>
</protein>
<dbReference type="InterPro" id="IPR001734">
    <property type="entry name" value="Na/solute_symporter"/>
</dbReference>
<keyword evidence="6 14" id="KW-0769">Symport</keyword>
<feature type="transmembrane region" description="Helical" evidence="14">
    <location>
        <begin position="152"/>
        <end position="174"/>
    </location>
</feature>
<evidence type="ECO:0000256" key="11">
    <source>
        <dbReference type="ARBA" id="ARBA00023201"/>
    </source>
</evidence>
<keyword evidence="14" id="KW-0997">Cell inner membrane</keyword>
<feature type="transmembrane region" description="Helical" evidence="14">
    <location>
        <begin position="121"/>
        <end position="140"/>
    </location>
</feature>
<keyword evidence="14" id="KW-0029">Amino-acid transport</keyword>
<dbReference type="InterPro" id="IPR050277">
    <property type="entry name" value="Sodium:Solute_Symporter"/>
</dbReference>
<dbReference type="PANTHER" id="PTHR48086:SF3">
    <property type="entry name" value="SODIUM_PROLINE SYMPORTER"/>
    <property type="match status" value="1"/>
</dbReference>
<evidence type="ECO:0000256" key="2">
    <source>
        <dbReference type="ARBA" id="ARBA00006434"/>
    </source>
</evidence>
<dbReference type="Proteomes" id="UP001595555">
    <property type="component" value="Unassembled WGS sequence"/>
</dbReference>
<keyword evidence="7 14" id="KW-1133">Transmembrane helix</keyword>
<evidence type="ECO:0000313" key="15">
    <source>
        <dbReference type="EMBL" id="MFC3114341.1"/>
    </source>
</evidence>
<evidence type="ECO:0000256" key="4">
    <source>
        <dbReference type="ARBA" id="ARBA00022475"/>
    </source>
</evidence>
<name>A0ABV7F9W7_9GAMM</name>
<dbReference type="Pfam" id="PF00474">
    <property type="entry name" value="SSF"/>
    <property type="match status" value="1"/>
</dbReference>
<feature type="transmembrane region" description="Helical" evidence="14">
    <location>
        <begin position="391"/>
        <end position="415"/>
    </location>
</feature>
<evidence type="ECO:0000256" key="10">
    <source>
        <dbReference type="ARBA" id="ARBA00023136"/>
    </source>
</evidence>
<evidence type="ECO:0000256" key="5">
    <source>
        <dbReference type="ARBA" id="ARBA00022692"/>
    </source>
</evidence>
<keyword evidence="9 14" id="KW-0406">Ion transport</keyword>
<evidence type="ECO:0000256" key="3">
    <source>
        <dbReference type="ARBA" id="ARBA00022448"/>
    </source>
</evidence>
<dbReference type="Gene3D" id="1.20.1730.10">
    <property type="entry name" value="Sodium/glucose cotransporter"/>
    <property type="match status" value="1"/>
</dbReference>
<evidence type="ECO:0000313" key="16">
    <source>
        <dbReference type="Proteomes" id="UP001595555"/>
    </source>
</evidence>
<proteinExistence type="inferred from homology"/>
<keyword evidence="11 14" id="KW-0739">Sodium transport</keyword>
<evidence type="ECO:0000256" key="6">
    <source>
        <dbReference type="ARBA" id="ARBA00022847"/>
    </source>
</evidence>
<evidence type="ECO:0000256" key="12">
    <source>
        <dbReference type="ARBA" id="ARBA00033708"/>
    </source>
</evidence>
<comment type="catalytic activity">
    <reaction evidence="12">
        <text>L-proline(in) + Na(+)(in) = L-proline(out) + Na(+)(out)</text>
        <dbReference type="Rhea" id="RHEA:28967"/>
        <dbReference type="ChEBI" id="CHEBI:29101"/>
        <dbReference type="ChEBI" id="CHEBI:60039"/>
    </reaction>
</comment>
<evidence type="ECO:0000256" key="14">
    <source>
        <dbReference type="RuleBase" id="RU366012"/>
    </source>
</evidence>
<dbReference type="RefSeq" id="WP_378115601.1">
    <property type="nucleotide sequence ID" value="NZ_JBHRTF010000002.1"/>
</dbReference>
<evidence type="ECO:0000256" key="13">
    <source>
        <dbReference type="RuleBase" id="RU362091"/>
    </source>
</evidence>
<keyword evidence="8 14" id="KW-0915">Sodium</keyword>
<keyword evidence="5 14" id="KW-0812">Transmembrane</keyword>
<dbReference type="EMBL" id="JBHRTF010000002">
    <property type="protein sequence ID" value="MFC3114341.1"/>
    <property type="molecule type" value="Genomic_DNA"/>
</dbReference>
<reference evidence="16" key="1">
    <citation type="journal article" date="2019" name="Int. J. Syst. Evol. Microbiol.">
        <title>The Global Catalogue of Microorganisms (GCM) 10K type strain sequencing project: providing services to taxonomists for standard genome sequencing and annotation.</title>
        <authorList>
            <consortium name="The Broad Institute Genomics Platform"/>
            <consortium name="The Broad Institute Genome Sequencing Center for Infectious Disease"/>
            <person name="Wu L."/>
            <person name="Ma J."/>
        </authorList>
    </citation>
    <scope>NUCLEOTIDE SEQUENCE [LARGE SCALE GENOMIC DNA]</scope>
    <source>
        <strain evidence="16">KCTC 52237</strain>
    </source>
</reference>
<keyword evidence="4" id="KW-1003">Cell membrane</keyword>
<evidence type="ECO:0000256" key="7">
    <source>
        <dbReference type="ARBA" id="ARBA00022989"/>
    </source>
</evidence>
<feature type="transmembrane region" description="Helical" evidence="14">
    <location>
        <begin position="317"/>
        <end position="344"/>
    </location>
</feature>
<feature type="transmembrane region" description="Helical" evidence="14">
    <location>
        <begin position="64"/>
        <end position="88"/>
    </location>
</feature>
<keyword evidence="16" id="KW-1185">Reference proteome</keyword>
<dbReference type="PROSITE" id="PS50283">
    <property type="entry name" value="NA_SOLUT_SYMP_3"/>
    <property type="match status" value="1"/>
</dbReference>
<feature type="transmembrane region" description="Helical" evidence="14">
    <location>
        <begin position="365"/>
        <end position="385"/>
    </location>
</feature>
<accession>A0ABV7F9W7</accession>
<evidence type="ECO:0000256" key="9">
    <source>
        <dbReference type="ARBA" id="ARBA00023065"/>
    </source>
</evidence>
<evidence type="ECO:0000256" key="1">
    <source>
        <dbReference type="ARBA" id="ARBA00004651"/>
    </source>
</evidence>
<feature type="transmembrane region" description="Helical" evidence="14">
    <location>
        <begin position="186"/>
        <end position="212"/>
    </location>
</feature>
<feature type="transmembrane region" description="Helical" evidence="14">
    <location>
        <begin position="422"/>
        <end position="440"/>
    </location>
</feature>
<dbReference type="CDD" id="cd11475">
    <property type="entry name" value="SLC5sbd_PutP"/>
    <property type="match status" value="1"/>
</dbReference>
<comment type="similarity">
    <text evidence="2 13">Belongs to the sodium:solute symporter (SSF) (TC 2.A.21) family.</text>
</comment>
<comment type="function">
    <text evidence="14">Catalyzes the sodium-dependent uptake of extracellular L-proline.</text>
</comment>
<feature type="transmembrane region" description="Helical" evidence="14">
    <location>
        <begin position="273"/>
        <end position="297"/>
    </location>
</feature>
<keyword evidence="3 14" id="KW-0813">Transport</keyword>
<sequence length="473" mass="50460">MLISFVICLALFLLVGLASARLRKHSAQDYYLASHSVPPWLVGLSAVATNNSGYMFIGVIGYTYAAGLSASLLMIGWILGDFLASLWVHQRLRAQALQQGETSYIGALAAWAGFSGRRFRVVAALIALMFLLSYAAAQLVAGSKALQVLLGWPVWMGAAIGAVLVMLYCIAGGIRASIWTDAAQSLVMMLAMGLMLFIAVQAMGGVSASVAAMNEIPGFLSFSPASVVLPGVAGVGIFFIGWLLAGFSVIAQPHIMVRFMALDSGRGLVRTRLWYYGWFLVFYCMATAVGMLARIYLPESASFDAELALPQMAVELLPPLLVGVVLAGIFAATISTADSLLLSCSSFISQDLAPRWFSSQRSNNILGIKIATLLSTCAALAWALLNQQSVFALVVLSWAMLGAAFVPLILLLCLGKHFTQTLALWLMALACCAVLILHRYGFGGDLYLGLPALIIALLAYGVSARFFPASKVQ</sequence>